<dbReference type="Pfam" id="PF01593">
    <property type="entry name" value="Amino_oxidase"/>
    <property type="match status" value="1"/>
</dbReference>
<dbReference type="Gene3D" id="3.30.70.1990">
    <property type="match status" value="1"/>
</dbReference>
<dbReference type="RefSeq" id="XP_046072878.1">
    <property type="nucleotide sequence ID" value="XM_046215837.1"/>
</dbReference>
<comment type="caution">
    <text evidence="3">The sequence shown here is derived from an EMBL/GenBank/DDBJ whole genome shotgun (WGS) entry which is preliminary data.</text>
</comment>
<dbReference type="Gene3D" id="3.50.50.60">
    <property type="entry name" value="FAD/NAD(P)-binding domain"/>
    <property type="match status" value="1"/>
</dbReference>
<dbReference type="Proteomes" id="UP001201262">
    <property type="component" value="Unassembled WGS sequence"/>
</dbReference>
<organism evidence="3 4">
    <name type="scientific">Talaromyces proteolyticus</name>
    <dbReference type="NCBI Taxonomy" id="1131652"/>
    <lineage>
        <taxon>Eukaryota</taxon>
        <taxon>Fungi</taxon>
        <taxon>Dikarya</taxon>
        <taxon>Ascomycota</taxon>
        <taxon>Pezizomycotina</taxon>
        <taxon>Eurotiomycetes</taxon>
        <taxon>Eurotiomycetidae</taxon>
        <taxon>Eurotiales</taxon>
        <taxon>Trichocomaceae</taxon>
        <taxon>Talaromyces</taxon>
        <taxon>Talaromyces sect. Bacilispori</taxon>
    </lineage>
</organism>
<evidence type="ECO:0000313" key="4">
    <source>
        <dbReference type="Proteomes" id="UP001201262"/>
    </source>
</evidence>
<accession>A0AAD4Q176</accession>
<dbReference type="GeneID" id="70246124"/>
<dbReference type="SUPFAM" id="SSF51905">
    <property type="entry name" value="FAD/NAD(P)-binding domain"/>
    <property type="match status" value="1"/>
</dbReference>
<protein>
    <recommendedName>
        <fullName evidence="2">Amine oxidase domain-containing protein</fullName>
    </recommendedName>
</protein>
<proteinExistence type="predicted"/>
<feature type="chain" id="PRO_5042026421" description="Amine oxidase domain-containing protein" evidence="1">
    <location>
        <begin position="23"/>
        <end position="468"/>
    </location>
</feature>
<dbReference type="AlphaFoldDB" id="A0AAD4Q176"/>
<feature type="signal peptide" evidence="1">
    <location>
        <begin position="1"/>
        <end position="22"/>
    </location>
</feature>
<reference evidence="3" key="1">
    <citation type="submission" date="2021-12" db="EMBL/GenBank/DDBJ databases">
        <title>Convergent genome expansion in fungi linked to evolution of root-endophyte symbiosis.</title>
        <authorList>
            <consortium name="DOE Joint Genome Institute"/>
            <person name="Ke Y.-H."/>
            <person name="Bonito G."/>
            <person name="Liao H.-L."/>
            <person name="Looney B."/>
            <person name="Rojas-Flechas A."/>
            <person name="Nash J."/>
            <person name="Hameed K."/>
            <person name="Schadt C."/>
            <person name="Martin F."/>
            <person name="Crous P.W."/>
            <person name="Miettinen O."/>
            <person name="Magnuson J.K."/>
            <person name="Labbe J."/>
            <person name="Jacobson D."/>
            <person name="Doktycz M.J."/>
            <person name="Veneault-Fourrey C."/>
            <person name="Kuo A."/>
            <person name="Mondo S."/>
            <person name="Calhoun S."/>
            <person name="Riley R."/>
            <person name="Ohm R."/>
            <person name="LaButti K."/>
            <person name="Andreopoulos B."/>
            <person name="Pangilinan J."/>
            <person name="Nolan M."/>
            <person name="Tritt A."/>
            <person name="Clum A."/>
            <person name="Lipzen A."/>
            <person name="Daum C."/>
            <person name="Barry K."/>
            <person name="Grigoriev I.V."/>
            <person name="Vilgalys R."/>
        </authorList>
    </citation>
    <scope>NUCLEOTIDE SEQUENCE</scope>
    <source>
        <strain evidence="3">PMI_201</strain>
    </source>
</reference>
<keyword evidence="1" id="KW-0732">Signal</keyword>
<dbReference type="Gene3D" id="1.10.405.20">
    <property type="match status" value="1"/>
</dbReference>
<feature type="domain" description="Amine oxidase" evidence="2">
    <location>
        <begin position="50"/>
        <end position="292"/>
    </location>
</feature>
<keyword evidence="4" id="KW-1185">Reference proteome</keyword>
<evidence type="ECO:0000259" key="2">
    <source>
        <dbReference type="Pfam" id="PF01593"/>
    </source>
</evidence>
<dbReference type="GO" id="GO:0016491">
    <property type="term" value="F:oxidoreductase activity"/>
    <property type="evidence" value="ECO:0007669"/>
    <property type="project" value="InterPro"/>
</dbReference>
<evidence type="ECO:0000313" key="3">
    <source>
        <dbReference type="EMBL" id="KAH8698414.1"/>
    </source>
</evidence>
<dbReference type="EMBL" id="JAJTJA010000005">
    <property type="protein sequence ID" value="KAH8698414.1"/>
    <property type="molecule type" value="Genomic_DNA"/>
</dbReference>
<name>A0AAD4Q176_9EURO</name>
<dbReference type="InterPro" id="IPR002937">
    <property type="entry name" value="Amino_oxidase"/>
</dbReference>
<evidence type="ECO:0000256" key="1">
    <source>
        <dbReference type="SAM" id="SignalP"/>
    </source>
</evidence>
<gene>
    <name evidence="3" type="ORF">BGW36DRAFT_376037</name>
</gene>
<dbReference type="InterPro" id="IPR036188">
    <property type="entry name" value="FAD/NAD-bd_sf"/>
</dbReference>
<sequence length="468" mass="51198">MLFKPWQLAAVISSAAIATSASSPIEQDFAPEDIISRDVCILGGGGSGTYAAIRLKDSNHSVVVVERNDYLGGHAETFYLDDEKQFINYGVEGVFNDDLSKEYLERLGVSWDSLALSTLIDKYVDFNTGKEVLPPSDLLTTVVGAALYRLAIQKYTTLDQGVYNLPDPVPEELLEPFSKFVEEHALQGVLRLVLMFAQNVGNILDAPLLYIIQNFGVPHINALLEGGYITPKNGIAELYDSAAKVLGNDVLFQTTAIETNRSDSGVSILVENHADGSRKLIKAKKLLITFPPLLESLKGFDLDTKETGLFEKWNWMSYHVAIVNNTGIPSGITVGNADPNNGPASLPHTPFQWELEYLGVPGYLASKIIANSSVTGDDAKNLVISDIKRMGAVGTFDVPADGPNIVQFGSHSPETLIVSTDNIRNGFYKNLYSLQGRHSTFYTGLTFCTDYSSVLWAYTNTVIEKMFS</sequence>